<proteinExistence type="predicted"/>
<dbReference type="GO" id="GO:0009253">
    <property type="term" value="P:peptidoglycan catabolic process"/>
    <property type="evidence" value="ECO:0007669"/>
    <property type="project" value="InterPro"/>
</dbReference>
<evidence type="ECO:0000313" key="5">
    <source>
        <dbReference type="Proteomes" id="UP000177349"/>
    </source>
</evidence>
<dbReference type="Gene3D" id="3.40.630.40">
    <property type="entry name" value="Zn-dependent exopeptidases"/>
    <property type="match status" value="1"/>
</dbReference>
<comment type="caution">
    <text evidence="4">The sequence shown here is derived from an EMBL/GenBank/DDBJ whole genome shotgun (WGS) entry which is preliminary data.</text>
</comment>
<dbReference type="InterPro" id="IPR036365">
    <property type="entry name" value="PGBD-like_sf"/>
</dbReference>
<dbReference type="InterPro" id="IPR002508">
    <property type="entry name" value="MurNAc-LAA_cat"/>
</dbReference>
<evidence type="ECO:0000313" key="4">
    <source>
        <dbReference type="EMBL" id="OGY91473.1"/>
    </source>
</evidence>
<evidence type="ECO:0000259" key="2">
    <source>
        <dbReference type="Pfam" id="PF01471"/>
    </source>
</evidence>
<keyword evidence="1" id="KW-1133">Transmembrane helix</keyword>
<dbReference type="InterPro" id="IPR002477">
    <property type="entry name" value="Peptidoglycan-bd-like"/>
</dbReference>
<dbReference type="EMBL" id="MHKN01000041">
    <property type="protein sequence ID" value="OGY91473.1"/>
    <property type="molecule type" value="Genomic_DNA"/>
</dbReference>
<dbReference type="Proteomes" id="UP000177349">
    <property type="component" value="Unassembled WGS sequence"/>
</dbReference>
<dbReference type="SUPFAM" id="SSF53187">
    <property type="entry name" value="Zn-dependent exopeptidases"/>
    <property type="match status" value="1"/>
</dbReference>
<evidence type="ECO:0000259" key="3">
    <source>
        <dbReference type="Pfam" id="PF01520"/>
    </source>
</evidence>
<keyword evidence="1" id="KW-0812">Transmembrane</keyword>
<dbReference type="InterPro" id="IPR036366">
    <property type="entry name" value="PGBDSf"/>
</dbReference>
<evidence type="ECO:0000256" key="1">
    <source>
        <dbReference type="SAM" id="Phobius"/>
    </source>
</evidence>
<organism evidence="4 5">
    <name type="scientific">Candidatus Komeilibacteria bacterium RIFCSPLOWO2_01_FULL_53_11</name>
    <dbReference type="NCBI Taxonomy" id="1798552"/>
    <lineage>
        <taxon>Bacteria</taxon>
        <taxon>Candidatus Komeiliibacteriota</taxon>
    </lineage>
</organism>
<dbReference type="Pfam" id="PF01520">
    <property type="entry name" value="Amidase_3"/>
    <property type="match status" value="1"/>
</dbReference>
<feature type="domain" description="Peptidoglycan binding-like" evidence="2">
    <location>
        <begin position="355"/>
        <end position="419"/>
    </location>
</feature>
<evidence type="ECO:0008006" key="6">
    <source>
        <dbReference type="Google" id="ProtNLM"/>
    </source>
</evidence>
<dbReference type="Gene3D" id="1.10.101.10">
    <property type="entry name" value="PGBD-like superfamily/PGBD"/>
    <property type="match status" value="1"/>
</dbReference>
<gene>
    <name evidence="4" type="ORF">A3B31_00555</name>
</gene>
<feature type="domain" description="MurNAc-LAA" evidence="3">
    <location>
        <begin position="85"/>
        <end position="305"/>
    </location>
</feature>
<feature type="transmembrane region" description="Helical" evidence="1">
    <location>
        <begin position="6"/>
        <end position="30"/>
    </location>
</feature>
<dbReference type="GO" id="GO:0008745">
    <property type="term" value="F:N-acetylmuramoyl-L-alanine amidase activity"/>
    <property type="evidence" value="ECO:0007669"/>
    <property type="project" value="InterPro"/>
</dbReference>
<protein>
    <recommendedName>
        <fullName evidence="6">MurNAc-LAA domain-containing protein</fullName>
    </recommendedName>
</protein>
<sequence>MRNNLLWFAAYAGCVASVIIFATAGGVTYIREGAVWTAKEAQTAAAFFVVSITAAQIQDTYRSQRSQTSNTNSGSLTSAVKKVRVFIVPGHQPEEGGTEFGDLYERNVVVDIADALYTLFAQNPHYEVMVARTKTAWNPILQNYFDTHALEIETFKQSQAVQMADYIASGRFILEDDQVYHNNASSRATLQLYGINKWSSDNKYDITLHVHLNDYAGRRAKRVGIYDGFTIYVPDHQYSNAVASKTVGEAIAARLNAYHATSTLSIEDSGVVEDRELIATGSNNSVDGVALLIEYGYIYESQFQKSSVRKVAIADYAYQTYLGLQDFFEDSVPSTFGSVSFPYNWNHVDAKKEESGPGIYALQAALHHLGFYPPVGKSFSLCPVSGRVGSCTRTAIEEYQSAHGIEATGMLGPRTRTALAHDLAIP</sequence>
<reference evidence="4 5" key="1">
    <citation type="journal article" date="2016" name="Nat. Commun.">
        <title>Thousands of microbial genomes shed light on interconnected biogeochemical processes in an aquifer system.</title>
        <authorList>
            <person name="Anantharaman K."/>
            <person name="Brown C.T."/>
            <person name="Hug L.A."/>
            <person name="Sharon I."/>
            <person name="Castelle C.J."/>
            <person name="Probst A.J."/>
            <person name="Thomas B.C."/>
            <person name="Singh A."/>
            <person name="Wilkins M.J."/>
            <person name="Karaoz U."/>
            <person name="Brodie E.L."/>
            <person name="Williams K.H."/>
            <person name="Hubbard S.S."/>
            <person name="Banfield J.F."/>
        </authorList>
    </citation>
    <scope>NUCLEOTIDE SEQUENCE [LARGE SCALE GENOMIC DNA]</scope>
</reference>
<name>A0A1G2BQQ7_9BACT</name>
<keyword evidence="1" id="KW-0472">Membrane</keyword>
<dbReference type="AlphaFoldDB" id="A0A1G2BQQ7"/>
<dbReference type="SUPFAM" id="SSF47090">
    <property type="entry name" value="PGBD-like"/>
    <property type="match status" value="1"/>
</dbReference>
<dbReference type="Pfam" id="PF01471">
    <property type="entry name" value="PG_binding_1"/>
    <property type="match status" value="1"/>
</dbReference>
<accession>A0A1G2BQQ7</accession>